<dbReference type="InterPro" id="IPR027417">
    <property type="entry name" value="P-loop_NTPase"/>
</dbReference>
<dbReference type="Pfam" id="PF00071">
    <property type="entry name" value="Ras"/>
    <property type="match status" value="1"/>
</dbReference>
<evidence type="ECO:0000256" key="2">
    <source>
        <dbReference type="ARBA" id="ARBA00023134"/>
    </source>
</evidence>
<evidence type="ECO:0000313" key="3">
    <source>
        <dbReference type="EMBL" id="WAQ96866.1"/>
    </source>
</evidence>
<proteinExistence type="predicted"/>
<organism evidence="3 4">
    <name type="scientific">Mya arenaria</name>
    <name type="common">Soft-shell clam</name>
    <dbReference type="NCBI Taxonomy" id="6604"/>
    <lineage>
        <taxon>Eukaryota</taxon>
        <taxon>Metazoa</taxon>
        <taxon>Spiralia</taxon>
        <taxon>Lophotrochozoa</taxon>
        <taxon>Mollusca</taxon>
        <taxon>Bivalvia</taxon>
        <taxon>Autobranchia</taxon>
        <taxon>Heteroconchia</taxon>
        <taxon>Euheterodonta</taxon>
        <taxon>Imparidentia</taxon>
        <taxon>Neoheterodontei</taxon>
        <taxon>Myida</taxon>
        <taxon>Myoidea</taxon>
        <taxon>Myidae</taxon>
        <taxon>Mya</taxon>
    </lineage>
</organism>
<keyword evidence="2" id="KW-0342">GTP-binding</keyword>
<dbReference type="EMBL" id="CP111013">
    <property type="protein sequence ID" value="WAQ96866.1"/>
    <property type="molecule type" value="Genomic_DNA"/>
</dbReference>
<evidence type="ECO:0000313" key="4">
    <source>
        <dbReference type="Proteomes" id="UP001164746"/>
    </source>
</evidence>
<gene>
    <name evidence="3" type="ORF">MAR_029556</name>
</gene>
<reference evidence="3" key="1">
    <citation type="submission" date="2022-11" db="EMBL/GenBank/DDBJ databases">
        <title>Centuries of genome instability and evolution in soft-shell clam transmissible cancer (bioRxiv).</title>
        <authorList>
            <person name="Hart S.F.M."/>
            <person name="Yonemitsu M.A."/>
            <person name="Giersch R.M."/>
            <person name="Beal B.F."/>
            <person name="Arriagada G."/>
            <person name="Davis B.W."/>
            <person name="Ostrander E.A."/>
            <person name="Goff S.P."/>
            <person name="Metzger M.J."/>
        </authorList>
    </citation>
    <scope>NUCLEOTIDE SEQUENCE</scope>
    <source>
        <strain evidence="3">MELC-2E11</strain>
        <tissue evidence="3">Siphon/mantle</tissue>
    </source>
</reference>
<dbReference type="InterPro" id="IPR003578">
    <property type="entry name" value="Small_GTPase_Rho"/>
</dbReference>
<dbReference type="Proteomes" id="UP001164746">
    <property type="component" value="Chromosome 2"/>
</dbReference>
<dbReference type="InterPro" id="IPR001806">
    <property type="entry name" value="Small_GTPase"/>
</dbReference>
<dbReference type="SMART" id="SM00174">
    <property type="entry name" value="RHO"/>
    <property type="match status" value="1"/>
</dbReference>
<dbReference type="SUPFAM" id="SSF52540">
    <property type="entry name" value="P-loop containing nucleoside triphosphate hydrolases"/>
    <property type="match status" value="1"/>
</dbReference>
<dbReference type="SMART" id="SM00175">
    <property type="entry name" value="RAB"/>
    <property type="match status" value="1"/>
</dbReference>
<dbReference type="Gene3D" id="3.40.50.300">
    <property type="entry name" value="P-loop containing nucleotide triphosphate hydrolases"/>
    <property type="match status" value="1"/>
</dbReference>
<name>A0ABY7DIS6_MYAAR</name>
<protein>
    <submittedName>
        <fullName evidence="3">RAC1-like protein</fullName>
    </submittedName>
</protein>
<sequence length="139" mass="15725">MKSIKCVAVGDDLDEYKAVISVDDSDYEVNLFDTSGMEAYDRLRPFSYPMTWVPEVRHHCKDTPIILVGTKVDAREFSDRSEIVKNQQGRRLKKLVGARYYVECSAQTKMGIVEVFQDAVRAAIAPPVKQHGNGRCKLL</sequence>
<dbReference type="SMART" id="SM00173">
    <property type="entry name" value="RAS"/>
    <property type="match status" value="1"/>
</dbReference>
<keyword evidence="1" id="KW-0547">Nucleotide-binding</keyword>
<dbReference type="PANTHER" id="PTHR24072">
    <property type="entry name" value="RHO FAMILY GTPASE"/>
    <property type="match status" value="1"/>
</dbReference>
<keyword evidence="4" id="KW-1185">Reference proteome</keyword>
<accession>A0ABY7DIS6</accession>
<evidence type="ECO:0000256" key="1">
    <source>
        <dbReference type="ARBA" id="ARBA00022741"/>
    </source>
</evidence>